<dbReference type="Pfam" id="PF00975">
    <property type="entry name" value="Thioesterase"/>
    <property type="match status" value="1"/>
</dbReference>
<dbReference type="Proteomes" id="UP001238088">
    <property type="component" value="Unassembled WGS sequence"/>
</dbReference>
<dbReference type="Gene3D" id="1.10.287.490">
    <property type="entry name" value="Helix hairpin bin"/>
    <property type="match status" value="1"/>
</dbReference>
<keyword evidence="6" id="KW-1185">Reference proteome</keyword>
<sequence>MVIAQKEDVKDPMRLREVLRKERITFWDSVPTTLHHLIRSFEESGTPYLQEDLRLIFLSGDWIPVDLKKRAEAYLPQAQIIGLGGATEGTVWSNYYPIHSVEEGQKSIPYGKPIGNNRFYILDANQRPVPQGVRGELYIGGIGVARGYMGDEEKTNSAFMKIPYHEGRVYRTGDMGRMLPDGNMEFLGRKDHQVKVRGYRIELGEVETQLSSHPAIKEALVTVLKDEEGNNGLTAYIVGERVKDHELREFLSTALPMYMLPTYYVWLDRLPLSENGKIDRKSLPDPRRGVEKAYEAPESETAQALAVIWKNLLGVERVGLHDDFFELGGHSLKATILIGKILKRWNIEFPLEWVFRYPSLLELTNKIDNFRNYISGSDNPVTQLSDGQIPIFCFPPVSGFGFEFKSLADNLLDHKIIAFDFIEQEDRLQRYIELIKEFQPEGPYTLLGYSAGGNLAFEVAKNMEISGESLSSLIILDAECKTSIKEISDRQLEKEIEDQIQNAEFKYKDLLTTPSLRQKVKKRIEKYRRYLEETVNEGTINSDIIVISTEDNDGLSWSSSTIGKHQVIKGFGNHMGMIHSPYVSKHAEILRNLSIMI</sequence>
<gene>
    <name evidence="5" type="ORF">J2S17_005662</name>
</gene>
<evidence type="ECO:0000313" key="6">
    <source>
        <dbReference type="Proteomes" id="UP001238088"/>
    </source>
</evidence>
<dbReference type="PANTHER" id="PTHR45527">
    <property type="entry name" value="NONRIBOSOMAL PEPTIDE SYNTHETASE"/>
    <property type="match status" value="1"/>
</dbReference>
<dbReference type="InterPro" id="IPR042099">
    <property type="entry name" value="ANL_N_sf"/>
</dbReference>
<dbReference type="Gene3D" id="3.30.300.30">
    <property type="match status" value="1"/>
</dbReference>
<dbReference type="Pfam" id="PF00501">
    <property type="entry name" value="AMP-binding"/>
    <property type="match status" value="1"/>
</dbReference>
<comment type="pathway">
    <text evidence="1">Siderophore biosynthesis.</text>
</comment>
<dbReference type="SUPFAM" id="SSF53474">
    <property type="entry name" value="alpha/beta-Hydrolases"/>
    <property type="match status" value="1"/>
</dbReference>
<dbReference type="InterPro" id="IPR036736">
    <property type="entry name" value="ACP-like_sf"/>
</dbReference>
<dbReference type="InterPro" id="IPR009081">
    <property type="entry name" value="PP-bd_ACP"/>
</dbReference>
<dbReference type="Gene3D" id="3.40.50.1820">
    <property type="entry name" value="alpha/beta hydrolase"/>
    <property type="match status" value="1"/>
</dbReference>
<dbReference type="SUPFAM" id="SSF56801">
    <property type="entry name" value="Acetyl-CoA synthetase-like"/>
    <property type="match status" value="1"/>
</dbReference>
<dbReference type="Gene3D" id="3.40.50.12780">
    <property type="entry name" value="N-terminal domain of ligase-like"/>
    <property type="match status" value="1"/>
</dbReference>
<name>A0ABU0AR91_9BACI</name>
<dbReference type="InterPro" id="IPR029058">
    <property type="entry name" value="AB_hydrolase_fold"/>
</dbReference>
<keyword evidence="3" id="KW-0175">Coiled coil</keyword>
<feature type="coiled-coil region" evidence="3">
    <location>
        <begin position="493"/>
        <end position="537"/>
    </location>
</feature>
<protein>
    <submittedName>
        <fullName evidence="5">Thioesterase domain-containing protein/acyl carrier protein</fullName>
    </submittedName>
</protein>
<dbReference type="Pfam" id="PF00550">
    <property type="entry name" value="PP-binding"/>
    <property type="match status" value="1"/>
</dbReference>
<dbReference type="PANTHER" id="PTHR45527:SF10">
    <property type="entry name" value="PYOCHELIN SYNTHASE PCHF"/>
    <property type="match status" value="1"/>
</dbReference>
<dbReference type="SUPFAM" id="SSF47336">
    <property type="entry name" value="ACP-like"/>
    <property type="match status" value="1"/>
</dbReference>
<dbReference type="InterPro" id="IPR045851">
    <property type="entry name" value="AMP-bd_C_sf"/>
</dbReference>
<keyword evidence="2" id="KW-0436">Ligase</keyword>
<organism evidence="5 6">
    <name type="scientific">Cytobacillus purgationiresistens</name>
    <dbReference type="NCBI Taxonomy" id="863449"/>
    <lineage>
        <taxon>Bacteria</taxon>
        <taxon>Bacillati</taxon>
        <taxon>Bacillota</taxon>
        <taxon>Bacilli</taxon>
        <taxon>Bacillales</taxon>
        <taxon>Bacillaceae</taxon>
        <taxon>Cytobacillus</taxon>
    </lineage>
</organism>
<evidence type="ECO:0000313" key="5">
    <source>
        <dbReference type="EMBL" id="MDQ0273730.1"/>
    </source>
</evidence>
<dbReference type="InterPro" id="IPR001031">
    <property type="entry name" value="Thioesterase"/>
</dbReference>
<accession>A0ABU0AR91</accession>
<dbReference type="Gene3D" id="1.10.1200.10">
    <property type="entry name" value="ACP-like"/>
    <property type="match status" value="1"/>
</dbReference>
<dbReference type="InterPro" id="IPR025110">
    <property type="entry name" value="AMP-bd_C"/>
</dbReference>
<reference evidence="5 6" key="1">
    <citation type="submission" date="2023-07" db="EMBL/GenBank/DDBJ databases">
        <title>Genomic Encyclopedia of Type Strains, Phase IV (KMG-IV): sequencing the most valuable type-strain genomes for metagenomic binning, comparative biology and taxonomic classification.</title>
        <authorList>
            <person name="Goeker M."/>
        </authorList>
    </citation>
    <scope>NUCLEOTIDE SEQUENCE [LARGE SCALE GENOMIC DNA]</scope>
    <source>
        <strain evidence="5 6">DSM 23494</strain>
    </source>
</reference>
<evidence type="ECO:0000259" key="4">
    <source>
        <dbReference type="PROSITE" id="PS50075"/>
    </source>
</evidence>
<dbReference type="Pfam" id="PF13193">
    <property type="entry name" value="AMP-binding_C"/>
    <property type="match status" value="1"/>
</dbReference>
<evidence type="ECO:0000256" key="2">
    <source>
        <dbReference type="ARBA" id="ARBA00022598"/>
    </source>
</evidence>
<feature type="domain" description="Carrier" evidence="4">
    <location>
        <begin position="296"/>
        <end position="371"/>
    </location>
</feature>
<dbReference type="EMBL" id="JAUSUB010000047">
    <property type="protein sequence ID" value="MDQ0273730.1"/>
    <property type="molecule type" value="Genomic_DNA"/>
</dbReference>
<dbReference type="PROSITE" id="PS50075">
    <property type="entry name" value="CARRIER"/>
    <property type="match status" value="1"/>
</dbReference>
<evidence type="ECO:0000256" key="1">
    <source>
        <dbReference type="ARBA" id="ARBA00004924"/>
    </source>
</evidence>
<proteinExistence type="predicted"/>
<dbReference type="InterPro" id="IPR000873">
    <property type="entry name" value="AMP-dep_synth/lig_dom"/>
</dbReference>
<comment type="caution">
    <text evidence="5">The sequence shown here is derived from an EMBL/GenBank/DDBJ whole genome shotgun (WGS) entry which is preliminary data.</text>
</comment>
<evidence type="ECO:0000256" key="3">
    <source>
        <dbReference type="SAM" id="Coils"/>
    </source>
</evidence>